<accession>A0ABQ2EWD5</accession>
<dbReference type="Proteomes" id="UP000647587">
    <property type="component" value="Unassembled WGS sequence"/>
</dbReference>
<reference evidence="2" key="1">
    <citation type="journal article" date="2019" name="Int. J. Syst. Evol. Microbiol.">
        <title>The Global Catalogue of Microorganisms (GCM) 10K type strain sequencing project: providing services to taxonomists for standard genome sequencing and annotation.</title>
        <authorList>
            <consortium name="The Broad Institute Genomics Platform"/>
            <consortium name="The Broad Institute Genome Sequencing Center for Infectious Disease"/>
            <person name="Wu L."/>
            <person name="Ma J."/>
        </authorList>
    </citation>
    <scope>NUCLEOTIDE SEQUENCE [LARGE SCALE GENOMIC DNA]</scope>
    <source>
        <strain evidence="2">JCM 30331</strain>
    </source>
</reference>
<dbReference type="RefSeq" id="WP_189008862.1">
    <property type="nucleotide sequence ID" value="NZ_BMPP01000009.1"/>
</dbReference>
<organism evidence="1 2">
    <name type="scientific">Deinococcus malanensis</name>
    <dbReference type="NCBI Taxonomy" id="1706855"/>
    <lineage>
        <taxon>Bacteria</taxon>
        <taxon>Thermotogati</taxon>
        <taxon>Deinococcota</taxon>
        <taxon>Deinococci</taxon>
        <taxon>Deinococcales</taxon>
        <taxon>Deinococcaceae</taxon>
        <taxon>Deinococcus</taxon>
    </lineage>
</organism>
<gene>
    <name evidence="1" type="ORF">GCM10008955_24270</name>
</gene>
<proteinExistence type="predicted"/>
<dbReference type="CDD" id="cd11532">
    <property type="entry name" value="NTP-PPase_COG4997"/>
    <property type="match status" value="1"/>
</dbReference>
<name>A0ABQ2EWD5_9DEIO</name>
<protein>
    <recommendedName>
        <fullName evidence="3">Phosphoribosyl-ATP pyrophosphohydrolase</fullName>
    </recommendedName>
</protein>
<comment type="caution">
    <text evidence="1">The sequence shown here is derived from an EMBL/GenBank/DDBJ whole genome shotgun (WGS) entry which is preliminary data.</text>
</comment>
<dbReference type="InterPro" id="IPR038735">
    <property type="entry name" value="MSMEG_1276-like_NTP-PPase_dom"/>
</dbReference>
<keyword evidence="2" id="KW-1185">Reference proteome</keyword>
<evidence type="ECO:0008006" key="3">
    <source>
        <dbReference type="Google" id="ProtNLM"/>
    </source>
</evidence>
<dbReference type="EMBL" id="BMPP01000009">
    <property type="protein sequence ID" value="GGK29612.1"/>
    <property type="molecule type" value="Genomic_DNA"/>
</dbReference>
<evidence type="ECO:0000313" key="1">
    <source>
        <dbReference type="EMBL" id="GGK29612.1"/>
    </source>
</evidence>
<sequence>MGKLVRDRIPELFGGPDSVYVSLSTPGYRVALRNKLLEEAREYLESGETLELADVLEVVYALAALDGVSRAELEELRATKARERGSFADRVWWEDAP</sequence>
<evidence type="ECO:0000313" key="2">
    <source>
        <dbReference type="Proteomes" id="UP000647587"/>
    </source>
</evidence>